<name>A0A841J123_9SPHN</name>
<gene>
    <name evidence="1" type="ORF">FHS92_002378</name>
</gene>
<dbReference type="AlphaFoldDB" id="A0A841J123"/>
<protein>
    <recommendedName>
        <fullName evidence="3">DUF2924 domain-containing protein</fullName>
    </recommendedName>
</protein>
<dbReference type="Proteomes" id="UP000552700">
    <property type="component" value="Unassembled WGS sequence"/>
</dbReference>
<organism evidence="1 2">
    <name type="scientific">Sphingobium subterraneum</name>
    <dbReference type="NCBI Taxonomy" id="627688"/>
    <lineage>
        <taxon>Bacteria</taxon>
        <taxon>Pseudomonadati</taxon>
        <taxon>Pseudomonadota</taxon>
        <taxon>Alphaproteobacteria</taxon>
        <taxon>Sphingomonadales</taxon>
        <taxon>Sphingomonadaceae</taxon>
        <taxon>Sphingobium</taxon>
    </lineage>
</organism>
<dbReference type="RefSeq" id="WP_184080862.1">
    <property type="nucleotide sequence ID" value="NZ_JACIJP010000003.1"/>
</dbReference>
<evidence type="ECO:0000313" key="1">
    <source>
        <dbReference type="EMBL" id="MBB6124633.1"/>
    </source>
</evidence>
<proteinExistence type="predicted"/>
<dbReference type="Pfam" id="PF11149">
    <property type="entry name" value="DUF2924"/>
    <property type="match status" value="1"/>
</dbReference>
<dbReference type="InterPro" id="IPR021322">
    <property type="entry name" value="DUF2924"/>
</dbReference>
<comment type="caution">
    <text evidence="1">The sequence shown here is derived from an EMBL/GenBank/DDBJ whole genome shotgun (WGS) entry which is preliminary data.</text>
</comment>
<dbReference type="EMBL" id="JACIJP010000003">
    <property type="protein sequence ID" value="MBB6124633.1"/>
    <property type="molecule type" value="Genomic_DNA"/>
</dbReference>
<accession>A0A841J123</accession>
<keyword evidence="2" id="KW-1185">Reference proteome</keyword>
<reference evidence="1 2" key="1">
    <citation type="submission" date="2020-08" db="EMBL/GenBank/DDBJ databases">
        <title>Genomic Encyclopedia of Type Strains, Phase IV (KMG-IV): sequencing the most valuable type-strain genomes for metagenomic binning, comparative biology and taxonomic classification.</title>
        <authorList>
            <person name="Goeker M."/>
        </authorList>
    </citation>
    <scope>NUCLEOTIDE SEQUENCE [LARGE SCALE GENOMIC DNA]</scope>
    <source>
        <strain evidence="1 2">DSM 102255</strain>
    </source>
</reference>
<evidence type="ECO:0008006" key="3">
    <source>
        <dbReference type="Google" id="ProtNLM"/>
    </source>
</evidence>
<sequence length="147" mass="16792">MINLDDEMATLAKMTPSQLRAAWRVQYRSPAPDIGPDLLRRGIAWRMQTRVQGGLTVATRRAIDKYLTRLEKTGEVASPRDLTIKSGTRLVRSWQGRTYHVLVLDDGFEHEGRRYESLSQIARAITGAHWSGPRFFGLRKRKAPFRG</sequence>
<evidence type="ECO:0000313" key="2">
    <source>
        <dbReference type="Proteomes" id="UP000552700"/>
    </source>
</evidence>